<dbReference type="AlphaFoldDB" id="A0A8J6HKX9"/>
<organism evidence="1 2">
    <name type="scientific">Tenebrio molitor</name>
    <name type="common">Yellow mealworm beetle</name>
    <dbReference type="NCBI Taxonomy" id="7067"/>
    <lineage>
        <taxon>Eukaryota</taxon>
        <taxon>Metazoa</taxon>
        <taxon>Ecdysozoa</taxon>
        <taxon>Arthropoda</taxon>
        <taxon>Hexapoda</taxon>
        <taxon>Insecta</taxon>
        <taxon>Pterygota</taxon>
        <taxon>Neoptera</taxon>
        <taxon>Endopterygota</taxon>
        <taxon>Coleoptera</taxon>
        <taxon>Polyphaga</taxon>
        <taxon>Cucujiformia</taxon>
        <taxon>Tenebrionidae</taxon>
        <taxon>Tenebrio</taxon>
    </lineage>
</organism>
<reference evidence="1" key="2">
    <citation type="submission" date="2021-08" db="EMBL/GenBank/DDBJ databases">
        <authorList>
            <person name="Eriksson T."/>
        </authorList>
    </citation>
    <scope>NUCLEOTIDE SEQUENCE</scope>
    <source>
        <strain evidence="1">Stoneville</strain>
        <tissue evidence="1">Whole head</tissue>
    </source>
</reference>
<reference evidence="1" key="1">
    <citation type="journal article" date="2020" name="J Insects Food Feed">
        <title>The yellow mealworm (Tenebrio molitor) genome: a resource for the emerging insects as food and feed industry.</title>
        <authorList>
            <person name="Eriksson T."/>
            <person name="Andere A."/>
            <person name="Kelstrup H."/>
            <person name="Emery V."/>
            <person name="Picard C."/>
        </authorList>
    </citation>
    <scope>NUCLEOTIDE SEQUENCE</scope>
    <source>
        <strain evidence="1">Stoneville</strain>
        <tissue evidence="1">Whole head</tissue>
    </source>
</reference>
<evidence type="ECO:0000313" key="1">
    <source>
        <dbReference type="EMBL" id="KAH0815891.1"/>
    </source>
</evidence>
<comment type="caution">
    <text evidence="1">The sequence shown here is derived from an EMBL/GenBank/DDBJ whole genome shotgun (WGS) entry which is preliminary data.</text>
</comment>
<gene>
    <name evidence="1" type="ORF">GEV33_006900</name>
</gene>
<name>A0A8J6HKX9_TENMO</name>
<dbReference type="EMBL" id="JABDTM020022437">
    <property type="protein sequence ID" value="KAH0815891.1"/>
    <property type="molecule type" value="Genomic_DNA"/>
</dbReference>
<protein>
    <submittedName>
        <fullName evidence="1">Uncharacterized protein</fullName>
    </submittedName>
</protein>
<keyword evidence="2" id="KW-1185">Reference proteome</keyword>
<proteinExistence type="predicted"/>
<dbReference type="Proteomes" id="UP000719412">
    <property type="component" value="Unassembled WGS sequence"/>
</dbReference>
<sequence>MDNNADSPDSLASDQLTVELMSPRAKRRRIVINDIDVDRRDGTPDLTKNNNNDVGFVLMDDHHENGTEDDDEVRMLVRNWRFAEKAQVGALKFHGLR</sequence>
<evidence type="ECO:0000313" key="2">
    <source>
        <dbReference type="Proteomes" id="UP000719412"/>
    </source>
</evidence>
<accession>A0A8J6HKX9</accession>